<feature type="transmembrane region" description="Helical" evidence="6">
    <location>
        <begin position="390"/>
        <end position="416"/>
    </location>
</feature>
<dbReference type="GO" id="GO:0005886">
    <property type="term" value="C:plasma membrane"/>
    <property type="evidence" value="ECO:0007669"/>
    <property type="project" value="UniProtKB-SubCell"/>
</dbReference>
<evidence type="ECO:0000313" key="8">
    <source>
        <dbReference type="EMBL" id="VAX30687.1"/>
    </source>
</evidence>
<comment type="subcellular location">
    <subcellularLocation>
        <location evidence="1">Cell membrane</location>
        <topology evidence="1">Multi-pass membrane protein</topology>
    </subcellularLocation>
</comment>
<evidence type="ECO:0000259" key="7">
    <source>
        <dbReference type="PROSITE" id="PS50156"/>
    </source>
</evidence>
<feature type="transmembrane region" description="Helical" evidence="6">
    <location>
        <begin position="446"/>
        <end position="464"/>
    </location>
</feature>
<organism evidence="8">
    <name type="scientific">hydrothermal vent metagenome</name>
    <dbReference type="NCBI Taxonomy" id="652676"/>
    <lineage>
        <taxon>unclassified sequences</taxon>
        <taxon>metagenomes</taxon>
        <taxon>ecological metagenomes</taxon>
    </lineage>
</organism>
<evidence type="ECO:0000256" key="1">
    <source>
        <dbReference type="ARBA" id="ARBA00004651"/>
    </source>
</evidence>
<dbReference type="AlphaFoldDB" id="A0A3B1DPU7"/>
<keyword evidence="5 6" id="KW-0472">Membrane</keyword>
<dbReference type="InterPro" id="IPR050545">
    <property type="entry name" value="Mycobact_MmpL"/>
</dbReference>
<dbReference type="Pfam" id="PF03176">
    <property type="entry name" value="MMPL"/>
    <property type="match status" value="2"/>
</dbReference>
<evidence type="ECO:0000256" key="3">
    <source>
        <dbReference type="ARBA" id="ARBA00022692"/>
    </source>
</evidence>
<gene>
    <name evidence="8" type="ORF">MNBD_NITROSPINAE05-282</name>
</gene>
<dbReference type="PROSITE" id="PS50156">
    <property type="entry name" value="SSD"/>
    <property type="match status" value="1"/>
</dbReference>
<evidence type="ECO:0000256" key="4">
    <source>
        <dbReference type="ARBA" id="ARBA00022989"/>
    </source>
</evidence>
<dbReference type="InterPro" id="IPR004869">
    <property type="entry name" value="MMPL_dom"/>
</dbReference>
<feature type="transmembrane region" description="Helical" evidence="6">
    <location>
        <begin position="699"/>
        <end position="719"/>
    </location>
</feature>
<feature type="transmembrane region" description="Helical" evidence="6">
    <location>
        <begin position="674"/>
        <end position="692"/>
    </location>
</feature>
<name>A0A3B1DPU7_9ZZZZ</name>
<reference evidence="8" key="1">
    <citation type="submission" date="2018-06" db="EMBL/GenBank/DDBJ databases">
        <authorList>
            <person name="Zhirakovskaya E."/>
        </authorList>
    </citation>
    <scope>NUCLEOTIDE SEQUENCE</scope>
</reference>
<sequence>MSSFLFRLYDRTVLSNPRFFLGVIVLIMVVFGLQAQNFKLDASSDSLVLENDEDLRYYRDISKIYGGDDFLIITYTPFEGMMSESSLGGLRGLRKDLQQLERVKSVVSILDVPLLNSPKIKISDLGADSRTLETPGVDKNMALKEFTESPIYRKLLASVDGKTTSILVTYERDEKYFSLLDERTRLRQKKLDTGRLTPEEEKTLGKVSREFKQYLAKTQIRQSREIQQVRAIIEKYRDRAKIFLGGVSMITSDMIDFIKSDLSVFGIGVLCLMIVVMWLFFRRKRWVALPILCCAVAIWVVIGTLGWLDWRVTVISSNFVSILIIITISLTIHLTVCYGELYADNPEMDQADLIRRTIKLIFLPCFYTSITTIVAFTSLVVSGIRPVIDFGWIMTIGISLGFVLAFIIFPSFLGLLKPQGAVSDHDATKRMTNSIALFALSHKNKILSLTTVLVVVGAFGISQLRVDNRFIDYFKTDTEIYQGMSVIDTELGGTTPLDIIIEADQDFFDYLKELENQKGEEEDFDDPFADMEEVEEENYWFHPDKLLEVEKIHDYLEALPEIGKVLSIATTLKIVRSLSGDSVPDDYDLTLYRKLFPEEPRKTFLNPYLSEDANQIRINMRIEETDPNLSRGELIEKINRFLTDEMKISEDRIHFTGMTVLYNNMLQSLYTSQILTLGMVFLAILAMFFILFRRFFLALLAMVPNLFSALAILGLMGLLNIPLDMMTITIAAITIGIAVDDTIHYIYRFQREFDSNPNYHDNVIRCHSSIGRAIYYTSITVTVGFSILTLSNFIPTIYFGLLTGLAMIFALLGNLILLPLLVVMFKPLGPERA</sequence>
<evidence type="ECO:0000256" key="6">
    <source>
        <dbReference type="SAM" id="Phobius"/>
    </source>
</evidence>
<protein>
    <submittedName>
        <fullName evidence="8">Exporter protein, RND family</fullName>
    </submittedName>
</protein>
<feature type="transmembrane region" description="Helical" evidence="6">
    <location>
        <begin position="319"/>
        <end position="339"/>
    </location>
</feature>
<evidence type="ECO:0000256" key="5">
    <source>
        <dbReference type="ARBA" id="ARBA00023136"/>
    </source>
</evidence>
<evidence type="ECO:0000256" key="2">
    <source>
        <dbReference type="ARBA" id="ARBA00022475"/>
    </source>
</evidence>
<dbReference type="InterPro" id="IPR000731">
    <property type="entry name" value="SSD"/>
</dbReference>
<dbReference type="EMBL" id="UOGG01000126">
    <property type="protein sequence ID" value="VAX30687.1"/>
    <property type="molecule type" value="Genomic_DNA"/>
</dbReference>
<dbReference type="PANTHER" id="PTHR33406:SF12">
    <property type="entry name" value="BLR2997 PROTEIN"/>
    <property type="match status" value="1"/>
</dbReference>
<feature type="transmembrane region" description="Helical" evidence="6">
    <location>
        <begin position="360"/>
        <end position="384"/>
    </location>
</feature>
<dbReference type="SUPFAM" id="SSF82866">
    <property type="entry name" value="Multidrug efflux transporter AcrB transmembrane domain"/>
    <property type="match status" value="2"/>
</dbReference>
<keyword evidence="2" id="KW-1003">Cell membrane</keyword>
<keyword evidence="4 6" id="KW-1133">Transmembrane helix</keyword>
<feature type="domain" description="SSD" evidence="7">
    <location>
        <begin position="665"/>
        <end position="824"/>
    </location>
</feature>
<dbReference type="PANTHER" id="PTHR33406">
    <property type="entry name" value="MEMBRANE PROTEIN MJ1562-RELATED"/>
    <property type="match status" value="1"/>
</dbReference>
<feature type="transmembrane region" description="Helical" evidence="6">
    <location>
        <begin position="725"/>
        <end position="747"/>
    </location>
</feature>
<feature type="transmembrane region" description="Helical" evidence="6">
    <location>
        <begin position="797"/>
        <end position="825"/>
    </location>
</feature>
<proteinExistence type="predicted"/>
<accession>A0A3B1DPU7</accession>
<feature type="transmembrane region" description="Helical" evidence="6">
    <location>
        <begin position="288"/>
        <end position="307"/>
    </location>
</feature>
<feature type="transmembrane region" description="Helical" evidence="6">
    <location>
        <begin position="262"/>
        <end position="281"/>
    </location>
</feature>
<keyword evidence="3 6" id="KW-0812">Transmembrane</keyword>
<feature type="transmembrane region" description="Helical" evidence="6">
    <location>
        <begin position="773"/>
        <end position="791"/>
    </location>
</feature>
<dbReference type="Gene3D" id="1.20.1640.10">
    <property type="entry name" value="Multidrug efflux transporter AcrB transmembrane domain"/>
    <property type="match status" value="2"/>
</dbReference>